<dbReference type="Pfam" id="PF04108">
    <property type="entry name" value="ATG17_like"/>
    <property type="match status" value="1"/>
</dbReference>
<dbReference type="GO" id="GO:0034727">
    <property type="term" value="P:piecemeal microautophagy of the nucleus"/>
    <property type="evidence" value="ECO:0007669"/>
    <property type="project" value="TreeGrafter"/>
</dbReference>
<evidence type="ECO:0000313" key="8">
    <source>
        <dbReference type="EMBL" id="ELR03719.1"/>
    </source>
</evidence>
<dbReference type="Proteomes" id="UP000011064">
    <property type="component" value="Unassembled WGS sequence"/>
</dbReference>
<keyword evidence="9" id="KW-1185">Reference proteome</keyword>
<comment type="function">
    <text evidence="6">Autophagy-specific protein that functions in response to autophagy-inducing signals as a scaffold to recruit other ATG proteins to organize preautophagosomal structure (PAS) formation. Modulates the timing and magnitude of the autophagy response, such as the size of the sequestering vesicles. Plays particularly a role in pexophagy and nucleophagy.</text>
</comment>
<comment type="similarity">
    <text evidence="1 6">Belongs to the ATG17 family.</text>
</comment>
<dbReference type="STRING" id="658429.L8FT30"/>
<dbReference type="PANTHER" id="PTHR28005:SF1">
    <property type="entry name" value="AUTOPHAGY-RELATED PROTEIN 17"/>
    <property type="match status" value="1"/>
</dbReference>
<keyword evidence="4 6" id="KW-0072">Autophagy</keyword>
<dbReference type="GO" id="GO:1990316">
    <property type="term" value="C:Atg1/ULK1 kinase complex"/>
    <property type="evidence" value="ECO:0007669"/>
    <property type="project" value="TreeGrafter"/>
</dbReference>
<evidence type="ECO:0000313" key="9">
    <source>
        <dbReference type="Proteomes" id="UP000011064"/>
    </source>
</evidence>
<accession>L8FT30</accession>
<evidence type="ECO:0000256" key="5">
    <source>
        <dbReference type="ARBA" id="ARBA00023136"/>
    </source>
</evidence>
<proteinExistence type="inferred from homology"/>
<evidence type="ECO:0000256" key="2">
    <source>
        <dbReference type="ARBA" id="ARBA00013806"/>
    </source>
</evidence>
<gene>
    <name evidence="8" type="ORF">GMDG_06353</name>
</gene>
<evidence type="ECO:0000256" key="6">
    <source>
        <dbReference type="RuleBase" id="RU368080"/>
    </source>
</evidence>
<dbReference type="OrthoDB" id="1937984at2759"/>
<dbReference type="VEuPathDB" id="FungiDB:GMDG_06353"/>
<evidence type="ECO:0000256" key="4">
    <source>
        <dbReference type="ARBA" id="ARBA00023006"/>
    </source>
</evidence>
<dbReference type="AlphaFoldDB" id="L8FT30"/>
<keyword evidence="3 6" id="KW-0963">Cytoplasm</keyword>
<dbReference type="HOGENOM" id="CLU_028356_0_0_1"/>
<dbReference type="InParanoid" id="L8FT30"/>
<reference evidence="9" key="1">
    <citation type="submission" date="2010-09" db="EMBL/GenBank/DDBJ databases">
        <title>The genome sequence of Geomyces destructans 20631-21.</title>
        <authorList>
            <consortium name="The Broad Institute Genome Sequencing Platform"/>
            <person name="Cuomo C.A."/>
            <person name="Blehert D.S."/>
            <person name="Lorch J.M."/>
            <person name="Young S.K."/>
            <person name="Zeng Q."/>
            <person name="Gargeya S."/>
            <person name="Fitzgerald M."/>
            <person name="Haas B."/>
            <person name="Abouelleil A."/>
            <person name="Alvarado L."/>
            <person name="Arachchi H.M."/>
            <person name="Berlin A."/>
            <person name="Brown A."/>
            <person name="Chapman S.B."/>
            <person name="Chen Z."/>
            <person name="Dunbar C."/>
            <person name="Freedman E."/>
            <person name="Gearin G."/>
            <person name="Gellesch M."/>
            <person name="Goldberg J."/>
            <person name="Griggs A."/>
            <person name="Gujja S."/>
            <person name="Heiman D."/>
            <person name="Howarth C."/>
            <person name="Larson L."/>
            <person name="Lui A."/>
            <person name="MacDonald P.J.P."/>
            <person name="Montmayeur A."/>
            <person name="Murphy C."/>
            <person name="Neiman D."/>
            <person name="Pearson M."/>
            <person name="Priest M."/>
            <person name="Roberts A."/>
            <person name="Saif S."/>
            <person name="Shea T."/>
            <person name="Shenoy N."/>
            <person name="Sisk P."/>
            <person name="Stolte C."/>
            <person name="Sykes S."/>
            <person name="Wortman J."/>
            <person name="Nusbaum C."/>
            <person name="Birren B."/>
        </authorList>
    </citation>
    <scope>NUCLEOTIDE SEQUENCE [LARGE SCALE GENOMIC DNA]</scope>
    <source>
        <strain evidence="9">ATCC MYA-4855 / 20631-21</strain>
    </source>
</reference>
<name>L8FT30_PSED2</name>
<dbReference type="InterPro" id="IPR045326">
    <property type="entry name" value="ATG17-like_dom"/>
</dbReference>
<dbReference type="GO" id="GO:0060090">
    <property type="term" value="F:molecular adaptor activity"/>
    <property type="evidence" value="ECO:0007669"/>
    <property type="project" value="TreeGrafter"/>
</dbReference>
<dbReference type="GO" id="GO:0030295">
    <property type="term" value="F:protein kinase activator activity"/>
    <property type="evidence" value="ECO:0007669"/>
    <property type="project" value="TreeGrafter"/>
</dbReference>
<dbReference type="GO" id="GO:0034045">
    <property type="term" value="C:phagophore assembly site membrane"/>
    <property type="evidence" value="ECO:0007669"/>
    <property type="project" value="UniProtKB-SubCell"/>
</dbReference>
<organism evidence="8 9">
    <name type="scientific">Pseudogymnoascus destructans (strain ATCC MYA-4855 / 20631-21)</name>
    <name type="common">Bat white-nose syndrome fungus</name>
    <name type="synonym">Geomyces destructans</name>
    <dbReference type="NCBI Taxonomy" id="658429"/>
    <lineage>
        <taxon>Eukaryota</taxon>
        <taxon>Fungi</taxon>
        <taxon>Dikarya</taxon>
        <taxon>Ascomycota</taxon>
        <taxon>Pezizomycotina</taxon>
        <taxon>Leotiomycetes</taxon>
        <taxon>Thelebolales</taxon>
        <taxon>Thelebolaceae</taxon>
        <taxon>Pseudogymnoascus</taxon>
    </lineage>
</organism>
<dbReference type="InterPro" id="IPR007240">
    <property type="entry name" value="Atg17"/>
</dbReference>
<dbReference type="PANTHER" id="PTHR28005">
    <property type="entry name" value="AUTOPHAGY-RELATED PROTEIN 17"/>
    <property type="match status" value="1"/>
</dbReference>
<evidence type="ECO:0000256" key="1">
    <source>
        <dbReference type="ARBA" id="ARBA00006259"/>
    </source>
</evidence>
<feature type="domain" description="Autophagy protein ATG17-like" evidence="7">
    <location>
        <begin position="38"/>
        <end position="436"/>
    </location>
</feature>
<dbReference type="GO" id="GO:0000045">
    <property type="term" value="P:autophagosome assembly"/>
    <property type="evidence" value="ECO:0007669"/>
    <property type="project" value="TreeGrafter"/>
</dbReference>
<keyword evidence="5" id="KW-0472">Membrane</keyword>
<protein>
    <recommendedName>
        <fullName evidence="2 6">Autophagy-related protein 17</fullName>
    </recommendedName>
</protein>
<sequence length="528" mass="56969">MSYDGSAASSSPDNSQHQDVTDIPITTLIQHLIDAKKALSSIGTLWRANEIVSAAQDALGESVILTARTSFLRTGISQQVRLLEKVRRGIQVVYDDGQADFENVIKNLDDADDRLKKTMDTLRTTIVASALRPPSEPPRSLLDFIDENAIEATRSALKTTIDLTQSARSSFASSIRAFDTSRQALKSAITSAPPPTPAHSSPTPPLLHDLRIHAAEMALLLESLTSHFDLCAKAVKHTEGGFLALKAAASNNQLPAGVTISGVIPSPAASSHLSPVSPDERAAMLRVLAADATELPAVVQDLDLRLQEMEALLPHISHHVEAARSAYSATTAAFTMLERLAASLPAYIAASTSFASAWQSAKAALNDQADELANMRTFYEGYLASYDGLVLEVARRHGAERKMKSVLAKAMEQVERLREADTVERKAFRREVGAFLPSDLWEGLNTIEPPAHKRSRVSSLSFLDLACAENPTAVALVLVTVAPYAIFSLLSLPVVTASLSPPSPITTASVMPSYLPLILTYHYPQRHD</sequence>
<evidence type="ECO:0000256" key="3">
    <source>
        <dbReference type="ARBA" id="ARBA00022490"/>
    </source>
</evidence>
<dbReference type="EMBL" id="GL573324">
    <property type="protein sequence ID" value="ELR03719.1"/>
    <property type="molecule type" value="Genomic_DNA"/>
</dbReference>
<evidence type="ECO:0000259" key="7">
    <source>
        <dbReference type="Pfam" id="PF04108"/>
    </source>
</evidence>
<dbReference type="GO" id="GO:0000422">
    <property type="term" value="P:autophagy of mitochondrion"/>
    <property type="evidence" value="ECO:0007669"/>
    <property type="project" value="TreeGrafter"/>
</dbReference>
<comment type="subcellular location">
    <subcellularLocation>
        <location evidence="6">Cytoplasm</location>
    </subcellularLocation>
    <subcellularLocation>
        <location evidence="6">Preautophagosomal structure membrane</location>
        <topology evidence="6">Peripheral membrane protein</topology>
    </subcellularLocation>
</comment>